<proteinExistence type="predicted"/>
<evidence type="ECO:0000313" key="2">
    <source>
        <dbReference type="Proteomes" id="UP001164187"/>
    </source>
</evidence>
<evidence type="ECO:0000313" key="1">
    <source>
        <dbReference type="EMBL" id="WAW14388.1"/>
    </source>
</evidence>
<keyword evidence="2" id="KW-1185">Reference proteome</keyword>
<accession>A0ABY7JQR2</accession>
<gene>
    <name evidence="1" type="ORF">O0R46_07210</name>
</gene>
<dbReference type="InterPro" id="IPR021321">
    <property type="entry name" value="DUF2922"/>
</dbReference>
<dbReference type="Proteomes" id="UP001164187">
    <property type="component" value="Chromosome"/>
</dbReference>
<dbReference type="Pfam" id="PF11148">
    <property type="entry name" value="DUF2922"/>
    <property type="match status" value="1"/>
</dbReference>
<organism evidence="1 2">
    <name type="scientific">Peptostreptococcus equinus</name>
    <dbReference type="NCBI Taxonomy" id="3003601"/>
    <lineage>
        <taxon>Bacteria</taxon>
        <taxon>Bacillati</taxon>
        <taxon>Bacillota</taxon>
        <taxon>Clostridia</taxon>
        <taxon>Peptostreptococcales</taxon>
        <taxon>Peptostreptococcaceae</taxon>
        <taxon>Peptostreptococcus</taxon>
    </lineage>
</organism>
<name>A0ABY7JQR2_9FIRM</name>
<sequence length="75" mass="8520">MDKAKNLVMRFKKEDGKIYTLSVKNPKDELTEEEIKQAMNFIVEKNLILPKGIKLISASNAKIVTTESEILDLVI</sequence>
<protein>
    <submittedName>
        <fullName evidence="1">DUF2922 domain-containing protein</fullName>
    </submittedName>
</protein>
<dbReference type="RefSeq" id="WP_269311062.1">
    <property type="nucleotide sequence ID" value="NZ_CP114052.1"/>
</dbReference>
<reference evidence="1" key="1">
    <citation type="submission" date="2022-12" db="EMBL/GenBank/DDBJ databases">
        <title>Peptostreptococcus.</title>
        <authorList>
            <person name="Lee S.H."/>
        </authorList>
    </citation>
    <scope>NUCLEOTIDE SEQUENCE</scope>
    <source>
        <strain evidence="1">CBA3647</strain>
    </source>
</reference>
<dbReference type="EMBL" id="CP114052">
    <property type="protein sequence ID" value="WAW14388.1"/>
    <property type="molecule type" value="Genomic_DNA"/>
</dbReference>